<evidence type="ECO:0000313" key="7">
    <source>
        <dbReference type="Proteomes" id="UP000533598"/>
    </source>
</evidence>
<proteinExistence type="predicted"/>
<dbReference type="GO" id="GO:0005829">
    <property type="term" value="C:cytosol"/>
    <property type="evidence" value="ECO:0007669"/>
    <property type="project" value="TreeGrafter"/>
</dbReference>
<dbReference type="SUPFAM" id="SSF51206">
    <property type="entry name" value="cAMP-binding domain-like"/>
    <property type="match status" value="1"/>
</dbReference>
<dbReference type="InterPro" id="IPR018490">
    <property type="entry name" value="cNMP-bd_dom_sf"/>
</dbReference>
<dbReference type="PROSITE" id="PS50042">
    <property type="entry name" value="CNMP_BINDING_3"/>
    <property type="match status" value="1"/>
</dbReference>
<dbReference type="PROSITE" id="PS51063">
    <property type="entry name" value="HTH_CRP_2"/>
    <property type="match status" value="1"/>
</dbReference>
<organism evidence="6 7">
    <name type="scientific">Crossiella cryophila</name>
    <dbReference type="NCBI Taxonomy" id="43355"/>
    <lineage>
        <taxon>Bacteria</taxon>
        <taxon>Bacillati</taxon>
        <taxon>Actinomycetota</taxon>
        <taxon>Actinomycetes</taxon>
        <taxon>Pseudonocardiales</taxon>
        <taxon>Pseudonocardiaceae</taxon>
        <taxon>Crossiella</taxon>
    </lineage>
</organism>
<dbReference type="InterPro" id="IPR036390">
    <property type="entry name" value="WH_DNA-bd_sf"/>
</dbReference>
<dbReference type="GO" id="GO:0003677">
    <property type="term" value="F:DNA binding"/>
    <property type="evidence" value="ECO:0007669"/>
    <property type="project" value="UniProtKB-KW"/>
</dbReference>
<protein>
    <submittedName>
        <fullName evidence="6">CRP-like cAMP-binding protein</fullName>
    </submittedName>
</protein>
<evidence type="ECO:0000259" key="5">
    <source>
        <dbReference type="PROSITE" id="PS51063"/>
    </source>
</evidence>
<evidence type="ECO:0000259" key="4">
    <source>
        <dbReference type="PROSITE" id="PS50042"/>
    </source>
</evidence>
<dbReference type="Pfam" id="PF00027">
    <property type="entry name" value="cNMP_binding"/>
    <property type="match status" value="1"/>
</dbReference>
<dbReference type="AlphaFoldDB" id="A0A7W7FXG1"/>
<evidence type="ECO:0000256" key="2">
    <source>
        <dbReference type="ARBA" id="ARBA00023125"/>
    </source>
</evidence>
<dbReference type="EMBL" id="JACHMH010000001">
    <property type="protein sequence ID" value="MBB4681080.1"/>
    <property type="molecule type" value="Genomic_DNA"/>
</dbReference>
<dbReference type="InterPro" id="IPR000595">
    <property type="entry name" value="cNMP-bd_dom"/>
</dbReference>
<gene>
    <name evidence="6" type="ORF">HNR67_007198</name>
</gene>
<dbReference type="PANTHER" id="PTHR24567:SF74">
    <property type="entry name" value="HTH-TYPE TRANSCRIPTIONAL REGULATOR ARCR"/>
    <property type="match status" value="1"/>
</dbReference>
<evidence type="ECO:0000313" key="6">
    <source>
        <dbReference type="EMBL" id="MBB4681080.1"/>
    </source>
</evidence>
<dbReference type="SMART" id="SM00100">
    <property type="entry name" value="cNMP"/>
    <property type="match status" value="1"/>
</dbReference>
<accession>A0A7W7FXG1</accession>
<dbReference type="Proteomes" id="UP000533598">
    <property type="component" value="Unassembled WGS sequence"/>
</dbReference>
<dbReference type="Gene3D" id="2.60.120.10">
    <property type="entry name" value="Jelly Rolls"/>
    <property type="match status" value="1"/>
</dbReference>
<comment type="caution">
    <text evidence="6">The sequence shown here is derived from an EMBL/GenBank/DDBJ whole genome shotgun (WGS) entry which is preliminary data.</text>
</comment>
<evidence type="ECO:0000256" key="3">
    <source>
        <dbReference type="ARBA" id="ARBA00023163"/>
    </source>
</evidence>
<dbReference type="CDD" id="cd00038">
    <property type="entry name" value="CAP_ED"/>
    <property type="match status" value="1"/>
</dbReference>
<dbReference type="GO" id="GO:0003700">
    <property type="term" value="F:DNA-binding transcription factor activity"/>
    <property type="evidence" value="ECO:0007669"/>
    <property type="project" value="TreeGrafter"/>
</dbReference>
<keyword evidence="1" id="KW-0805">Transcription regulation</keyword>
<dbReference type="SUPFAM" id="SSF46785">
    <property type="entry name" value="Winged helix' DNA-binding domain"/>
    <property type="match status" value="1"/>
</dbReference>
<name>A0A7W7FXG1_9PSEU</name>
<keyword evidence="2" id="KW-0238">DNA-binding</keyword>
<keyword evidence="7" id="KW-1185">Reference proteome</keyword>
<dbReference type="PANTHER" id="PTHR24567">
    <property type="entry name" value="CRP FAMILY TRANSCRIPTIONAL REGULATORY PROTEIN"/>
    <property type="match status" value="1"/>
</dbReference>
<evidence type="ECO:0000256" key="1">
    <source>
        <dbReference type="ARBA" id="ARBA00023015"/>
    </source>
</evidence>
<sequence>MNPERAFRKEVGETNWAELLTLGRPLRFRPRAELIRQGGYDDFLFVVTEGRIKVLHRDEDGEQLLMAVRGPGDLVGELAKTGSAPRSATVFAVDPCCALRVGSAEFDHFISRHGLTDKVLEYSYGKLRESVANRTRLAHARPGARIARLLADTLDLAGPRLADSRRLPFTQQELATDLGLSRSKVAAVIAELRSAGVLDGGPQLRVADPARLRERANRSGHDPDDL</sequence>
<feature type="domain" description="HTH crp-type" evidence="5">
    <location>
        <begin position="140"/>
        <end position="210"/>
    </location>
</feature>
<dbReference type="Pfam" id="PF13545">
    <property type="entry name" value="HTH_Crp_2"/>
    <property type="match status" value="1"/>
</dbReference>
<keyword evidence="3" id="KW-0804">Transcription</keyword>
<feature type="domain" description="Cyclic nucleotide-binding" evidence="4">
    <location>
        <begin position="7"/>
        <end position="110"/>
    </location>
</feature>
<dbReference type="RefSeq" id="WP_185007370.1">
    <property type="nucleotide sequence ID" value="NZ_BAAAUI010000054.1"/>
</dbReference>
<dbReference type="InterPro" id="IPR050397">
    <property type="entry name" value="Env_Response_Regulators"/>
</dbReference>
<dbReference type="InterPro" id="IPR014710">
    <property type="entry name" value="RmlC-like_jellyroll"/>
</dbReference>
<dbReference type="InterPro" id="IPR012318">
    <property type="entry name" value="HTH_CRP"/>
</dbReference>
<reference evidence="6 7" key="1">
    <citation type="submission" date="2020-08" db="EMBL/GenBank/DDBJ databases">
        <title>Sequencing the genomes of 1000 actinobacteria strains.</title>
        <authorList>
            <person name="Klenk H.-P."/>
        </authorList>
    </citation>
    <scope>NUCLEOTIDE SEQUENCE [LARGE SCALE GENOMIC DNA]</scope>
    <source>
        <strain evidence="6 7">DSM 44230</strain>
    </source>
</reference>